<keyword evidence="7" id="KW-0805">Transcription regulation</keyword>
<evidence type="ECO:0000259" key="10">
    <source>
        <dbReference type="Pfam" id="PF00850"/>
    </source>
</evidence>
<evidence type="ECO:0000313" key="12">
    <source>
        <dbReference type="Proteomes" id="UP000189911"/>
    </source>
</evidence>
<dbReference type="InterPro" id="IPR037138">
    <property type="entry name" value="His_deacetylse_dom_sf"/>
</dbReference>
<protein>
    <recommendedName>
        <fullName evidence="3">histone deacetylase</fullName>
        <ecNumber evidence="3">3.5.1.98</ecNumber>
    </recommendedName>
</protein>
<evidence type="ECO:0000256" key="4">
    <source>
        <dbReference type="ARBA" id="ARBA00022491"/>
    </source>
</evidence>
<dbReference type="GO" id="GO:0005634">
    <property type="term" value="C:nucleus"/>
    <property type="evidence" value="ECO:0007669"/>
    <property type="project" value="UniProtKB-SubCell"/>
</dbReference>
<organism evidence="11 12">
    <name type="scientific">Lachancea nothofagi CBS 11611</name>
    <dbReference type="NCBI Taxonomy" id="1266666"/>
    <lineage>
        <taxon>Eukaryota</taxon>
        <taxon>Fungi</taxon>
        <taxon>Dikarya</taxon>
        <taxon>Ascomycota</taxon>
        <taxon>Saccharomycotina</taxon>
        <taxon>Saccharomycetes</taxon>
        <taxon>Saccharomycetales</taxon>
        <taxon>Saccharomycetaceae</taxon>
        <taxon>Lachancea</taxon>
    </lineage>
</organism>
<keyword evidence="6" id="KW-0156">Chromatin regulator</keyword>
<dbReference type="PANTHER" id="PTHR10625">
    <property type="entry name" value="HISTONE DEACETYLASE HDAC1-RELATED"/>
    <property type="match status" value="1"/>
</dbReference>
<dbReference type="EMBL" id="LT598453">
    <property type="protein sequence ID" value="SCV04394.1"/>
    <property type="molecule type" value="Genomic_DNA"/>
</dbReference>
<evidence type="ECO:0000256" key="3">
    <source>
        <dbReference type="ARBA" id="ARBA00012111"/>
    </source>
</evidence>
<evidence type="ECO:0000256" key="7">
    <source>
        <dbReference type="ARBA" id="ARBA00023015"/>
    </source>
</evidence>
<dbReference type="InterPro" id="IPR023696">
    <property type="entry name" value="Ureohydrolase_dom_sf"/>
</dbReference>
<keyword evidence="4" id="KW-0678">Repressor</keyword>
<keyword evidence="12" id="KW-1185">Reference proteome</keyword>
<dbReference type="EC" id="3.5.1.98" evidence="3"/>
<reference evidence="12" key="1">
    <citation type="submission" date="2016-03" db="EMBL/GenBank/DDBJ databases">
        <authorList>
            <person name="Devillers Hugo."/>
        </authorList>
    </citation>
    <scope>NUCLEOTIDE SEQUENCE [LARGE SCALE GENOMIC DNA]</scope>
</reference>
<comment type="similarity">
    <text evidence="2">Belongs to the histone deacetylase family. HD type 1 subfamily.</text>
</comment>
<gene>
    <name evidence="11" type="ORF">LANO_0G09934G</name>
</gene>
<keyword evidence="9" id="KW-0539">Nucleus</keyword>
<evidence type="ECO:0000256" key="5">
    <source>
        <dbReference type="ARBA" id="ARBA00022801"/>
    </source>
</evidence>
<sequence>MVYLSIATSSFQSQVSDLLPCNNNNKSTLIYTMLKAYGLLQYFNQVIDLPSCSKSDFRLFHSKEYLEILLDPLLNETLEWEDDAEWQKMGLVASAWTELHQVADSKQPGWFESKRRLYQHFSDDTCVNSADTPPKKSRWDELQELLAAEDPELNPNSGSAPNVEVEAFLFEEHKLNEFGLCHDCHVFGYLPMYCHVVTGATLALARCASNQKTRTVSINWDGGRHHALRSKASGFCYVNDISILIQKLRRLGIQNVSYVDFDLHHGDGVERAFQYSTNVQSISVHLLEPGFFPGSGTLKDASRGKNVVNIPVLHGFDDACLRKVVHRIIIPCLQRHAPQVIVIQCGADGLMGDKYAEWQLTIKGLATNILELVRAFPQANIVLLGGGGYNEKLTSRFYTYLTWILISEFSDMCNSSNPFNRDEDVIPDHEFLECYKEEFYKFWYYDTNGCHTKFLKNDNSADYIERLVRFYDL</sequence>
<dbReference type="GO" id="GO:0006355">
    <property type="term" value="P:regulation of DNA-templated transcription"/>
    <property type="evidence" value="ECO:0007669"/>
    <property type="project" value="UniProtKB-ARBA"/>
</dbReference>
<dbReference type="PRINTS" id="PR01270">
    <property type="entry name" value="HDASUPER"/>
</dbReference>
<dbReference type="Gene3D" id="3.40.800.20">
    <property type="entry name" value="Histone deacetylase domain"/>
    <property type="match status" value="1"/>
</dbReference>
<evidence type="ECO:0000256" key="8">
    <source>
        <dbReference type="ARBA" id="ARBA00023163"/>
    </source>
</evidence>
<dbReference type="SUPFAM" id="SSF52768">
    <property type="entry name" value="Arginase/deacetylase"/>
    <property type="match status" value="1"/>
</dbReference>
<evidence type="ECO:0000313" key="11">
    <source>
        <dbReference type="EMBL" id="SCV04394.1"/>
    </source>
</evidence>
<feature type="domain" description="Histone deacetylase" evidence="10">
    <location>
        <begin position="23"/>
        <end position="403"/>
    </location>
</feature>
<dbReference type="InterPro" id="IPR023801">
    <property type="entry name" value="His_deacetylse_dom"/>
</dbReference>
<dbReference type="GO" id="GO:0141221">
    <property type="term" value="F:histone deacetylase activity, hydrolytic mechanism"/>
    <property type="evidence" value="ECO:0007669"/>
    <property type="project" value="UniProtKB-EC"/>
</dbReference>
<evidence type="ECO:0000256" key="1">
    <source>
        <dbReference type="ARBA" id="ARBA00004123"/>
    </source>
</evidence>
<dbReference type="Pfam" id="PF00850">
    <property type="entry name" value="Hist_deacetyl"/>
    <property type="match status" value="1"/>
</dbReference>
<evidence type="ECO:0000256" key="6">
    <source>
        <dbReference type="ARBA" id="ARBA00022853"/>
    </source>
</evidence>
<dbReference type="GO" id="GO:0031507">
    <property type="term" value="P:heterochromatin formation"/>
    <property type="evidence" value="ECO:0007669"/>
    <property type="project" value="TreeGrafter"/>
</dbReference>
<accession>A0A1G4KIQ0</accession>
<keyword evidence="8" id="KW-0804">Transcription</keyword>
<evidence type="ECO:0000256" key="2">
    <source>
        <dbReference type="ARBA" id="ARBA00006457"/>
    </source>
</evidence>
<name>A0A1G4KIQ0_9SACH</name>
<comment type="subcellular location">
    <subcellularLocation>
        <location evidence="1">Nucleus</location>
    </subcellularLocation>
</comment>
<dbReference type="PANTHER" id="PTHR10625:SF14">
    <property type="entry name" value="HISTONE DEACETYLASE 8"/>
    <property type="match status" value="1"/>
</dbReference>
<dbReference type="OrthoDB" id="73273at2759"/>
<evidence type="ECO:0000256" key="9">
    <source>
        <dbReference type="ARBA" id="ARBA00023242"/>
    </source>
</evidence>
<dbReference type="AlphaFoldDB" id="A0A1G4KIQ0"/>
<dbReference type="Proteomes" id="UP000189911">
    <property type="component" value="Chromosome G"/>
</dbReference>
<proteinExistence type="inferred from homology"/>
<dbReference type="GO" id="GO:0010557">
    <property type="term" value="P:positive regulation of macromolecule biosynthetic process"/>
    <property type="evidence" value="ECO:0007669"/>
    <property type="project" value="UniProtKB-ARBA"/>
</dbReference>
<dbReference type="InterPro" id="IPR000286">
    <property type="entry name" value="HDACs"/>
</dbReference>
<keyword evidence="5" id="KW-0378">Hydrolase</keyword>